<evidence type="ECO:0000313" key="1">
    <source>
        <dbReference type="EMBL" id="KAI3700641.1"/>
    </source>
</evidence>
<accession>A0ACB8ZSF8</accession>
<evidence type="ECO:0000313" key="2">
    <source>
        <dbReference type="Proteomes" id="UP001055811"/>
    </source>
</evidence>
<protein>
    <submittedName>
        <fullName evidence="1">Uncharacterized protein</fullName>
    </submittedName>
</protein>
<sequence>MIMGHGWKVGIGPQPSNKCKTLTAVREQELRRCCKELTDGFGERNYRCHYSLSNGPINEKLQQLFGLDFNWKSLLSPRVMIRTEGGLHNRFYEIDFAEIRLDNLRIAVTGKKPLTGSSCADEGYMSDEQWLG</sequence>
<keyword evidence="2" id="KW-1185">Reference proteome</keyword>
<dbReference type="EMBL" id="CM042016">
    <property type="protein sequence ID" value="KAI3700641.1"/>
    <property type="molecule type" value="Genomic_DNA"/>
</dbReference>
<dbReference type="Proteomes" id="UP001055811">
    <property type="component" value="Linkage Group LG08"/>
</dbReference>
<name>A0ACB8ZSF8_CICIN</name>
<organism evidence="1 2">
    <name type="scientific">Cichorium intybus</name>
    <name type="common">Chicory</name>
    <dbReference type="NCBI Taxonomy" id="13427"/>
    <lineage>
        <taxon>Eukaryota</taxon>
        <taxon>Viridiplantae</taxon>
        <taxon>Streptophyta</taxon>
        <taxon>Embryophyta</taxon>
        <taxon>Tracheophyta</taxon>
        <taxon>Spermatophyta</taxon>
        <taxon>Magnoliopsida</taxon>
        <taxon>eudicotyledons</taxon>
        <taxon>Gunneridae</taxon>
        <taxon>Pentapetalae</taxon>
        <taxon>asterids</taxon>
        <taxon>campanulids</taxon>
        <taxon>Asterales</taxon>
        <taxon>Asteraceae</taxon>
        <taxon>Cichorioideae</taxon>
        <taxon>Cichorieae</taxon>
        <taxon>Cichoriinae</taxon>
        <taxon>Cichorium</taxon>
    </lineage>
</organism>
<comment type="caution">
    <text evidence="1">The sequence shown here is derived from an EMBL/GenBank/DDBJ whole genome shotgun (WGS) entry which is preliminary data.</text>
</comment>
<reference evidence="1 2" key="2">
    <citation type="journal article" date="2022" name="Mol. Ecol. Resour.">
        <title>The genomes of chicory, endive, great burdock and yacon provide insights into Asteraceae paleo-polyploidization history and plant inulin production.</title>
        <authorList>
            <person name="Fan W."/>
            <person name="Wang S."/>
            <person name="Wang H."/>
            <person name="Wang A."/>
            <person name="Jiang F."/>
            <person name="Liu H."/>
            <person name="Zhao H."/>
            <person name="Xu D."/>
            <person name="Zhang Y."/>
        </authorList>
    </citation>
    <scope>NUCLEOTIDE SEQUENCE [LARGE SCALE GENOMIC DNA]</scope>
    <source>
        <strain evidence="2">cv. Punajuju</strain>
        <tissue evidence="1">Leaves</tissue>
    </source>
</reference>
<reference evidence="2" key="1">
    <citation type="journal article" date="2022" name="Mol. Ecol. Resour.">
        <title>The genomes of chicory, endive, great burdock and yacon provide insights into Asteraceae palaeo-polyploidization history and plant inulin production.</title>
        <authorList>
            <person name="Fan W."/>
            <person name="Wang S."/>
            <person name="Wang H."/>
            <person name="Wang A."/>
            <person name="Jiang F."/>
            <person name="Liu H."/>
            <person name="Zhao H."/>
            <person name="Xu D."/>
            <person name="Zhang Y."/>
        </authorList>
    </citation>
    <scope>NUCLEOTIDE SEQUENCE [LARGE SCALE GENOMIC DNA]</scope>
    <source>
        <strain evidence="2">cv. Punajuju</strain>
    </source>
</reference>
<gene>
    <name evidence="1" type="ORF">L2E82_45278</name>
</gene>
<proteinExistence type="predicted"/>